<organism evidence="2 3">
    <name type="scientific">Acetatifactor muris</name>
    <dbReference type="NCBI Taxonomy" id="879566"/>
    <lineage>
        <taxon>Bacteria</taxon>
        <taxon>Bacillati</taxon>
        <taxon>Bacillota</taxon>
        <taxon>Clostridia</taxon>
        <taxon>Lachnospirales</taxon>
        <taxon>Lachnospiraceae</taxon>
        <taxon>Acetatifactor</taxon>
    </lineage>
</organism>
<dbReference type="AlphaFoldDB" id="A0A2K4ZHK6"/>
<accession>A0A2K4ZHK6</accession>
<evidence type="ECO:0000313" key="2">
    <source>
        <dbReference type="EMBL" id="SOY29934.1"/>
    </source>
</evidence>
<dbReference type="InterPro" id="IPR000182">
    <property type="entry name" value="GNAT_dom"/>
</dbReference>
<dbReference type="Proteomes" id="UP000236311">
    <property type="component" value="Unassembled WGS sequence"/>
</dbReference>
<evidence type="ECO:0000313" key="3">
    <source>
        <dbReference type="Proteomes" id="UP000236311"/>
    </source>
</evidence>
<dbReference type="SUPFAM" id="SSF55729">
    <property type="entry name" value="Acyl-CoA N-acyltransferases (Nat)"/>
    <property type="match status" value="1"/>
</dbReference>
<gene>
    <name evidence="2" type="ORF">AMURIS_02655</name>
</gene>
<dbReference type="GO" id="GO:0016747">
    <property type="term" value="F:acyltransferase activity, transferring groups other than amino-acyl groups"/>
    <property type="evidence" value="ECO:0007669"/>
    <property type="project" value="InterPro"/>
</dbReference>
<dbReference type="Pfam" id="PF13508">
    <property type="entry name" value="Acetyltransf_7"/>
    <property type="match status" value="1"/>
</dbReference>
<keyword evidence="3" id="KW-1185">Reference proteome</keyword>
<dbReference type="Gene3D" id="3.40.630.30">
    <property type="match status" value="1"/>
</dbReference>
<dbReference type="PROSITE" id="PS51186">
    <property type="entry name" value="GNAT"/>
    <property type="match status" value="1"/>
</dbReference>
<evidence type="ECO:0000259" key="1">
    <source>
        <dbReference type="PROSITE" id="PS51186"/>
    </source>
</evidence>
<dbReference type="RefSeq" id="WP_172455115.1">
    <property type="nucleotide sequence ID" value="NZ_JANJZD010000011.1"/>
</dbReference>
<keyword evidence="2" id="KW-0808">Transferase</keyword>
<sequence>MLLLQEYVNDPCGTLSIPYWKSKELAVPQNMKIIHDRDFSVGMLRGYKDEPYFRLSHNLKNIDQVFLTDVEPVSGLSNINEFVWLINASYSDISITKEQIERYRRTPVYCPDLWILFKEQNSNNIVAGGIADYDRETNELILEWIQVLPHYRRKGYGQLIVNSLLLKMQGIAEFATVSGKVNNPTNPQSLYRKCGFIGDDVWHILTQK</sequence>
<dbReference type="EMBL" id="OFSM01000012">
    <property type="protein sequence ID" value="SOY29934.1"/>
    <property type="molecule type" value="Genomic_DNA"/>
</dbReference>
<feature type="domain" description="N-acetyltransferase" evidence="1">
    <location>
        <begin position="68"/>
        <end position="208"/>
    </location>
</feature>
<name>A0A2K4ZHK6_9FIRM</name>
<dbReference type="CDD" id="cd04301">
    <property type="entry name" value="NAT_SF"/>
    <property type="match status" value="1"/>
</dbReference>
<dbReference type="InterPro" id="IPR016181">
    <property type="entry name" value="Acyl_CoA_acyltransferase"/>
</dbReference>
<proteinExistence type="predicted"/>
<reference evidence="2 3" key="1">
    <citation type="submission" date="2018-01" db="EMBL/GenBank/DDBJ databases">
        <authorList>
            <person name="Gaut B.S."/>
            <person name="Morton B.R."/>
            <person name="Clegg M.T."/>
            <person name="Duvall M.R."/>
        </authorList>
    </citation>
    <scope>NUCLEOTIDE SEQUENCE [LARGE SCALE GENOMIC DNA]</scope>
    <source>
        <strain evidence="2">GP69</strain>
    </source>
</reference>
<protein>
    <submittedName>
        <fullName evidence="2">Acetyltransferase (GNAT) family protein</fullName>
    </submittedName>
</protein>